<accession>U2J8N4</accession>
<keyword evidence="3" id="KW-1185">Reference proteome</keyword>
<dbReference type="PATRIC" id="fig|1346330.5.peg.229"/>
<evidence type="ECO:0000259" key="1">
    <source>
        <dbReference type="Pfam" id="PF07484"/>
    </source>
</evidence>
<gene>
    <name evidence="2" type="ORF">M472_21325</name>
</gene>
<proteinExistence type="predicted"/>
<protein>
    <recommendedName>
        <fullName evidence="1">Phage tail collar domain-containing protein</fullName>
    </recommendedName>
</protein>
<dbReference type="RefSeq" id="WP_021068425.1">
    <property type="nucleotide sequence ID" value="NZ_ATDL01000002.1"/>
</dbReference>
<evidence type="ECO:0000313" key="2">
    <source>
        <dbReference type="EMBL" id="ERJ61299.1"/>
    </source>
</evidence>
<dbReference type="PROSITE" id="PS51318">
    <property type="entry name" value="TAT"/>
    <property type="match status" value="1"/>
</dbReference>
<name>U2J8N4_9SPHI</name>
<dbReference type="Proteomes" id="UP000016584">
    <property type="component" value="Unassembled WGS sequence"/>
</dbReference>
<dbReference type="Pfam" id="PF07484">
    <property type="entry name" value="Collar"/>
    <property type="match status" value="1"/>
</dbReference>
<feature type="domain" description="Phage tail collar" evidence="1">
    <location>
        <begin position="43"/>
        <end position="99"/>
    </location>
</feature>
<organism evidence="2 3">
    <name type="scientific">Sphingobacterium paucimobilis HER1398</name>
    <dbReference type="NCBI Taxonomy" id="1346330"/>
    <lineage>
        <taxon>Bacteria</taxon>
        <taxon>Pseudomonadati</taxon>
        <taxon>Bacteroidota</taxon>
        <taxon>Sphingobacteriia</taxon>
        <taxon>Sphingobacteriales</taxon>
        <taxon>Sphingobacteriaceae</taxon>
        <taxon>Sphingobacterium</taxon>
    </lineage>
</organism>
<dbReference type="InterPro" id="IPR037053">
    <property type="entry name" value="Phage_tail_collar_dom_sf"/>
</dbReference>
<dbReference type="AlphaFoldDB" id="U2J8N4"/>
<dbReference type="Gene3D" id="3.90.1340.10">
    <property type="entry name" value="Phage tail collar domain"/>
    <property type="match status" value="1"/>
</dbReference>
<evidence type="ECO:0000313" key="3">
    <source>
        <dbReference type="Proteomes" id="UP000016584"/>
    </source>
</evidence>
<sequence length="213" mass="22754">MNNNNRRGFLKQSVVLLGGILLGSNKIYAREVQAFNATEPFLGQVSIFSFPFAPKGWALCNGQLLPINQNQALFSLLGTTYGGDGRVNFALPDLRGRVPIHEGNNHTLGERGGEQAHTLNISELPAHSHAGEITAKARYGVAANQESPIGALPGLNPAYSNRFANSSDEMMALSSTGEQPLAAVGGNQAHLNMQPFLVLNFCISLQGIFPSPN</sequence>
<dbReference type="InterPro" id="IPR006311">
    <property type="entry name" value="TAT_signal"/>
</dbReference>
<dbReference type="eggNOG" id="COG4675">
    <property type="taxonomic scope" value="Bacteria"/>
</dbReference>
<dbReference type="OrthoDB" id="9810174at2"/>
<dbReference type="InterPro" id="IPR011083">
    <property type="entry name" value="Phage_tail_collar_dom"/>
</dbReference>
<dbReference type="STRING" id="1346330.M472_21325"/>
<dbReference type="EMBL" id="ATDL01000002">
    <property type="protein sequence ID" value="ERJ61299.1"/>
    <property type="molecule type" value="Genomic_DNA"/>
</dbReference>
<dbReference type="SUPFAM" id="SSF88874">
    <property type="entry name" value="Receptor-binding domain of short tail fibre protein gp12"/>
    <property type="match status" value="1"/>
</dbReference>
<reference evidence="2 3" key="1">
    <citation type="journal article" date="2013" name="Genome Announc.">
        <title>The Draft Genome Sequence of Sphingomonas paucimobilis Strain HER1398 (Proteobacteria), Host to the Giant PAU Phage, Indicates That It Is a Member of the Genus Sphingobacterium (Bacteroidetes).</title>
        <authorList>
            <person name="White R.A.III."/>
            <person name="Suttle C.A."/>
        </authorList>
    </citation>
    <scope>NUCLEOTIDE SEQUENCE [LARGE SCALE GENOMIC DNA]</scope>
    <source>
        <strain evidence="2 3">HER1398</strain>
    </source>
</reference>
<comment type="caution">
    <text evidence="2">The sequence shown here is derived from an EMBL/GenBank/DDBJ whole genome shotgun (WGS) entry which is preliminary data.</text>
</comment>